<gene>
    <name evidence="2" type="ORF">O6P43_021116</name>
</gene>
<accession>A0AAD7LMF0</accession>
<comment type="caution">
    <text evidence="2">The sequence shown here is derived from an EMBL/GenBank/DDBJ whole genome shotgun (WGS) entry which is preliminary data.</text>
</comment>
<keyword evidence="3" id="KW-1185">Reference proteome</keyword>
<organism evidence="2 3">
    <name type="scientific">Quillaja saponaria</name>
    <name type="common">Soap bark tree</name>
    <dbReference type="NCBI Taxonomy" id="32244"/>
    <lineage>
        <taxon>Eukaryota</taxon>
        <taxon>Viridiplantae</taxon>
        <taxon>Streptophyta</taxon>
        <taxon>Embryophyta</taxon>
        <taxon>Tracheophyta</taxon>
        <taxon>Spermatophyta</taxon>
        <taxon>Magnoliopsida</taxon>
        <taxon>eudicotyledons</taxon>
        <taxon>Gunneridae</taxon>
        <taxon>Pentapetalae</taxon>
        <taxon>rosids</taxon>
        <taxon>fabids</taxon>
        <taxon>Fabales</taxon>
        <taxon>Quillajaceae</taxon>
        <taxon>Quillaja</taxon>
    </lineage>
</organism>
<protein>
    <submittedName>
        <fullName evidence="2">F-box family protein</fullName>
    </submittedName>
</protein>
<dbReference type="PANTHER" id="PTHR31111:SF134">
    <property type="entry name" value="F-BOX ASSOCIATED INTERACTION DOMAIN-CONTAINING PROTEIN"/>
    <property type="match status" value="1"/>
</dbReference>
<dbReference type="SMART" id="SM00256">
    <property type="entry name" value="FBOX"/>
    <property type="match status" value="1"/>
</dbReference>
<name>A0AAD7LMF0_QUISA</name>
<evidence type="ECO:0000313" key="3">
    <source>
        <dbReference type="Proteomes" id="UP001163823"/>
    </source>
</evidence>
<dbReference type="NCBIfam" id="TIGR01640">
    <property type="entry name" value="F_box_assoc_1"/>
    <property type="match status" value="1"/>
</dbReference>
<dbReference type="PROSITE" id="PS50181">
    <property type="entry name" value="FBOX"/>
    <property type="match status" value="1"/>
</dbReference>
<dbReference type="KEGG" id="qsa:O6P43_021116"/>
<dbReference type="InterPro" id="IPR036047">
    <property type="entry name" value="F-box-like_dom_sf"/>
</dbReference>
<dbReference type="Proteomes" id="UP001163823">
    <property type="component" value="Chromosome 8"/>
</dbReference>
<dbReference type="Pfam" id="PF00646">
    <property type="entry name" value="F-box"/>
    <property type="match status" value="1"/>
</dbReference>
<dbReference type="InterPro" id="IPR001810">
    <property type="entry name" value="F-box_dom"/>
</dbReference>
<dbReference type="PANTHER" id="PTHR31111">
    <property type="entry name" value="BNAA05G37150D PROTEIN-RELATED"/>
    <property type="match status" value="1"/>
</dbReference>
<dbReference type="InterPro" id="IPR017451">
    <property type="entry name" value="F-box-assoc_interact_dom"/>
</dbReference>
<dbReference type="SUPFAM" id="SSF81383">
    <property type="entry name" value="F-box domain"/>
    <property type="match status" value="1"/>
</dbReference>
<sequence>MKRRRNSTGFGRVKGNIEAETVSELETQILGSFLTNLPWEIIINILLRLPMKSILICRCVCKTLSTVISDPKFAKLHFKRGPKNDFLIRTNDPKRVSRTLYLVDFEPETFFKDECYCCDGIPEPNCKTHLKLDTKFKLPLRDAKMVLEKRCDGKGGVRKRRYIACKPKDDKFGVVNSCNGFLCLCGTKDSNPVVVCNPVTGEFIRLPEPSKIEKLRVPVYSGFGFYPSTNQYQVVRMYDHYIRDGDRGNQWRHDSRVAEIHVLGTGSWRSIGSAPFVMDGFKFPTYLSGAIHWLCTDTHNKTSIVCFRFGNEKFQFFPPPPPGDFGTYDKSTEQICLGELRGCLYVCDASSFFYNVNLWVMRKYGVGESWTKLSIKTGCERWPYNGVYQLIKFIKEGAILMYHSVSCLVYYDHKESGYKYIKVFGTPCKFEAIAHIPSLILLKDAVIGDNVEVLNVNSRCAEFRLREENEVVFLGEGDSELTDFGFSCSDNECVPRRR</sequence>
<reference evidence="2" key="1">
    <citation type="journal article" date="2023" name="Science">
        <title>Elucidation of the pathway for biosynthesis of saponin adjuvants from the soapbark tree.</title>
        <authorList>
            <person name="Reed J."/>
            <person name="Orme A."/>
            <person name="El-Demerdash A."/>
            <person name="Owen C."/>
            <person name="Martin L.B.B."/>
            <person name="Misra R.C."/>
            <person name="Kikuchi S."/>
            <person name="Rejzek M."/>
            <person name="Martin A.C."/>
            <person name="Harkess A."/>
            <person name="Leebens-Mack J."/>
            <person name="Louveau T."/>
            <person name="Stephenson M.J."/>
            <person name="Osbourn A."/>
        </authorList>
    </citation>
    <scope>NUCLEOTIDE SEQUENCE</scope>
    <source>
        <strain evidence="2">S10</strain>
    </source>
</reference>
<proteinExistence type="predicted"/>
<dbReference type="InterPro" id="IPR006527">
    <property type="entry name" value="F-box-assoc_dom_typ1"/>
</dbReference>
<evidence type="ECO:0000313" key="2">
    <source>
        <dbReference type="EMBL" id="KAJ7960713.1"/>
    </source>
</evidence>
<dbReference type="Gene3D" id="1.20.1280.50">
    <property type="match status" value="1"/>
</dbReference>
<evidence type="ECO:0000259" key="1">
    <source>
        <dbReference type="PROSITE" id="PS50181"/>
    </source>
</evidence>
<dbReference type="CDD" id="cd22157">
    <property type="entry name" value="F-box_AtFBW1-like"/>
    <property type="match status" value="1"/>
</dbReference>
<dbReference type="Pfam" id="PF07734">
    <property type="entry name" value="FBA_1"/>
    <property type="match status" value="1"/>
</dbReference>
<feature type="domain" description="F-box" evidence="1">
    <location>
        <begin position="31"/>
        <end position="76"/>
    </location>
</feature>
<dbReference type="AlphaFoldDB" id="A0AAD7LMF0"/>
<dbReference type="EMBL" id="JARAOO010000008">
    <property type="protein sequence ID" value="KAJ7960713.1"/>
    <property type="molecule type" value="Genomic_DNA"/>
</dbReference>